<evidence type="ECO:0000256" key="7">
    <source>
        <dbReference type="ARBA" id="ARBA00048037"/>
    </source>
</evidence>
<dbReference type="PROSITE" id="PS51733">
    <property type="entry name" value="BPL_LPL_CATALYTIC"/>
    <property type="match status" value="1"/>
</dbReference>
<evidence type="ECO:0000256" key="4">
    <source>
        <dbReference type="ARBA" id="ARBA00022598"/>
    </source>
</evidence>
<dbReference type="AlphaFoldDB" id="A0A3B0VIY7"/>
<evidence type="ECO:0000256" key="2">
    <source>
        <dbReference type="ARBA" id="ARBA00005124"/>
    </source>
</evidence>
<dbReference type="InterPro" id="IPR045864">
    <property type="entry name" value="aa-tRNA-synth_II/BPL/LPL"/>
</dbReference>
<reference evidence="9" key="1">
    <citation type="submission" date="2018-06" db="EMBL/GenBank/DDBJ databases">
        <authorList>
            <person name="Zhirakovskaya E."/>
        </authorList>
    </citation>
    <scope>NUCLEOTIDE SEQUENCE</scope>
</reference>
<name>A0A3B0VIY7_9ZZZZ</name>
<keyword evidence="5" id="KW-0547">Nucleotide-binding</keyword>
<gene>
    <name evidence="9" type="ORF">MNBD_CHLOROFLEXI01-2427</name>
</gene>
<dbReference type="InterPro" id="IPR019491">
    <property type="entry name" value="Lipoate_protein_ligase_C"/>
</dbReference>
<feature type="domain" description="BPL/LPL catalytic" evidence="8">
    <location>
        <begin position="27"/>
        <end position="213"/>
    </location>
</feature>
<dbReference type="GO" id="GO:0017118">
    <property type="term" value="F:lipoyltransferase activity"/>
    <property type="evidence" value="ECO:0007669"/>
    <property type="project" value="TreeGrafter"/>
</dbReference>
<comment type="catalytic activity">
    <reaction evidence="7">
        <text>L-lysyl-[lipoyl-carrier protein] + (R)-lipoate + ATP = N(6)-[(R)-lipoyl]-L-lysyl-[lipoyl-carrier protein] + AMP + diphosphate + H(+)</text>
        <dbReference type="Rhea" id="RHEA:49288"/>
        <dbReference type="Rhea" id="RHEA-COMP:10500"/>
        <dbReference type="Rhea" id="RHEA-COMP:10502"/>
        <dbReference type="ChEBI" id="CHEBI:15378"/>
        <dbReference type="ChEBI" id="CHEBI:29969"/>
        <dbReference type="ChEBI" id="CHEBI:30616"/>
        <dbReference type="ChEBI" id="CHEBI:33019"/>
        <dbReference type="ChEBI" id="CHEBI:83088"/>
        <dbReference type="ChEBI" id="CHEBI:83099"/>
        <dbReference type="ChEBI" id="CHEBI:456215"/>
        <dbReference type="EC" id="6.3.1.20"/>
    </reaction>
</comment>
<evidence type="ECO:0000259" key="8">
    <source>
        <dbReference type="PROSITE" id="PS51733"/>
    </source>
</evidence>
<dbReference type="GO" id="GO:0005524">
    <property type="term" value="F:ATP binding"/>
    <property type="evidence" value="ECO:0007669"/>
    <property type="project" value="UniProtKB-KW"/>
</dbReference>
<dbReference type="GO" id="GO:0016979">
    <property type="term" value="F:lipoate-protein ligase activity"/>
    <property type="evidence" value="ECO:0007669"/>
    <property type="project" value="UniProtKB-EC"/>
</dbReference>
<protein>
    <recommendedName>
        <fullName evidence="3">lipoate--protein ligase</fullName>
        <ecNumber evidence="3">6.3.1.20</ecNumber>
    </recommendedName>
</protein>
<keyword evidence="6" id="KW-0067">ATP-binding</keyword>
<dbReference type="GO" id="GO:0009249">
    <property type="term" value="P:protein lipoylation"/>
    <property type="evidence" value="ECO:0007669"/>
    <property type="project" value="InterPro"/>
</dbReference>
<dbReference type="Pfam" id="PF21948">
    <property type="entry name" value="LplA-B_cat"/>
    <property type="match status" value="1"/>
</dbReference>
<dbReference type="CDD" id="cd16443">
    <property type="entry name" value="LplA"/>
    <property type="match status" value="1"/>
</dbReference>
<dbReference type="FunFam" id="3.30.930.10:FF:000072">
    <property type="entry name" value="Lipoate--protein ligase"/>
    <property type="match status" value="1"/>
</dbReference>
<dbReference type="Gene3D" id="3.30.390.50">
    <property type="entry name" value="CO dehydrogenase flavoprotein, C-terminal domain"/>
    <property type="match status" value="1"/>
</dbReference>
<dbReference type="EMBL" id="UOEU01001111">
    <property type="protein sequence ID" value="VAW43568.1"/>
    <property type="molecule type" value="Genomic_DNA"/>
</dbReference>
<accession>A0A3B0VIY7</accession>
<comment type="pathway">
    <text evidence="1">Protein modification; protein lipoylation via exogenous pathway; protein N(6)-(lipoyl)lysine from lipoate: step 2/2.</text>
</comment>
<organism evidence="9">
    <name type="scientific">hydrothermal vent metagenome</name>
    <dbReference type="NCBI Taxonomy" id="652676"/>
    <lineage>
        <taxon>unclassified sequences</taxon>
        <taxon>metagenomes</taxon>
        <taxon>ecological metagenomes</taxon>
    </lineage>
</organism>
<dbReference type="SUPFAM" id="SSF55681">
    <property type="entry name" value="Class II aaRS and biotin synthetases"/>
    <property type="match status" value="1"/>
</dbReference>
<dbReference type="PANTHER" id="PTHR12561:SF3">
    <property type="entry name" value="LIPOYLTRANSFERASE 1, MITOCHONDRIAL"/>
    <property type="match status" value="1"/>
</dbReference>
<dbReference type="SUPFAM" id="SSF82649">
    <property type="entry name" value="SufE/NifU"/>
    <property type="match status" value="1"/>
</dbReference>
<sequence length="327" mass="36822">MLFVDNQETIDPKLNLAIEEHLLRNVRLTEPVLLFYINEPAVIIGRNQNTVEEIDPDFIRENNIHVVRRLSGGGAVYHDLGNLNFSFITQGKQDLHNFGKFVQPVIAVLGQLGVTAVLQGKSDIFVDGKKVSGNAQYAAAGRMFSHGTILFNTSIKNMLQAINPRQLTIESNAVQSVRTFVTNIQEHLPEKMDIMQLRQALLDGIFGGKDIPTYPLSEEDWGQIREISAQRYMNWEWNYGRSPASTIQKSERLSVGKVDTHIAVEKGHIQAIKIYGDFSGQQDISELETQLIGLRYDAKTVADALENIDLTVYFGFLEKEAFLNLLF</sequence>
<dbReference type="Gene3D" id="3.30.930.10">
    <property type="entry name" value="Bira Bifunctional Protein, Domain 2"/>
    <property type="match status" value="1"/>
</dbReference>
<dbReference type="Pfam" id="PF10437">
    <property type="entry name" value="Lip_prot_lig_C"/>
    <property type="match status" value="1"/>
</dbReference>
<dbReference type="UniPathway" id="UPA00537">
    <property type="reaction ID" value="UER00594"/>
</dbReference>
<dbReference type="NCBIfam" id="TIGR00545">
    <property type="entry name" value="lipoyltrans"/>
    <property type="match status" value="1"/>
</dbReference>
<dbReference type="EC" id="6.3.1.20" evidence="3"/>
<evidence type="ECO:0000313" key="9">
    <source>
        <dbReference type="EMBL" id="VAW43568.1"/>
    </source>
</evidence>
<evidence type="ECO:0000256" key="3">
    <source>
        <dbReference type="ARBA" id="ARBA00012367"/>
    </source>
</evidence>
<proteinExistence type="predicted"/>
<dbReference type="PANTHER" id="PTHR12561">
    <property type="entry name" value="LIPOATE-PROTEIN LIGASE"/>
    <property type="match status" value="1"/>
</dbReference>
<dbReference type="GO" id="GO:0005737">
    <property type="term" value="C:cytoplasm"/>
    <property type="evidence" value="ECO:0007669"/>
    <property type="project" value="TreeGrafter"/>
</dbReference>
<comment type="pathway">
    <text evidence="2">Protein modification; protein lipoylation via exogenous pathway; protein N(6)-(lipoyl)lysine from lipoate: step 1/2.</text>
</comment>
<evidence type="ECO:0000256" key="1">
    <source>
        <dbReference type="ARBA" id="ARBA00005085"/>
    </source>
</evidence>
<dbReference type="InterPro" id="IPR004143">
    <property type="entry name" value="BPL_LPL_catalytic"/>
</dbReference>
<evidence type="ECO:0000256" key="6">
    <source>
        <dbReference type="ARBA" id="ARBA00022840"/>
    </source>
</evidence>
<evidence type="ECO:0000256" key="5">
    <source>
        <dbReference type="ARBA" id="ARBA00022741"/>
    </source>
</evidence>
<keyword evidence="4 9" id="KW-0436">Ligase</keyword>
<dbReference type="InterPro" id="IPR004562">
    <property type="entry name" value="LipoylTrfase_LipoateP_Ligase"/>
</dbReference>